<dbReference type="PANTHER" id="PTHR28286">
    <property type="match status" value="1"/>
</dbReference>
<evidence type="ECO:0008006" key="14">
    <source>
        <dbReference type="Google" id="ProtNLM"/>
    </source>
</evidence>
<keyword evidence="6" id="KW-0681">Retinal protein</keyword>
<keyword evidence="3" id="KW-0600">Photoreceptor protein</keyword>
<keyword evidence="13" id="KW-1185">Reference proteome</keyword>
<evidence type="ECO:0000256" key="11">
    <source>
        <dbReference type="SAM" id="Phobius"/>
    </source>
</evidence>
<dbReference type="PANTHER" id="PTHR28286:SF2">
    <property type="entry name" value="BACTERIORHODOPSIN _OPSIN, NOPA (EUROFUNG)"/>
    <property type="match status" value="1"/>
</dbReference>
<evidence type="ECO:0000256" key="4">
    <source>
        <dbReference type="ARBA" id="ARBA00022606"/>
    </source>
</evidence>
<comment type="caution">
    <text evidence="12">The sequence shown here is derived from an EMBL/GenBank/DDBJ whole genome shotgun (WGS) entry which is preliminary data.</text>
</comment>
<dbReference type="PRINTS" id="PR00251">
    <property type="entry name" value="BACTRLOPSIN"/>
</dbReference>
<keyword evidence="9 11" id="KW-0472">Membrane</keyword>
<evidence type="ECO:0000256" key="10">
    <source>
        <dbReference type="ARBA" id="ARBA00023170"/>
    </source>
</evidence>
<feature type="transmembrane region" description="Helical" evidence="11">
    <location>
        <begin position="176"/>
        <end position="195"/>
    </location>
</feature>
<feature type="transmembrane region" description="Helical" evidence="11">
    <location>
        <begin position="42"/>
        <end position="60"/>
    </location>
</feature>
<dbReference type="GeneID" id="83180423"/>
<dbReference type="InterPro" id="IPR001425">
    <property type="entry name" value="Arc/bac/fun_rhodopsins"/>
</dbReference>
<feature type="transmembrane region" description="Helical" evidence="11">
    <location>
        <begin position="69"/>
        <end position="88"/>
    </location>
</feature>
<dbReference type="Gene3D" id="1.20.1070.10">
    <property type="entry name" value="Rhodopsin 7-helix transmembrane proteins"/>
    <property type="match status" value="1"/>
</dbReference>
<dbReference type="GO" id="GO:0005783">
    <property type="term" value="C:endoplasmic reticulum"/>
    <property type="evidence" value="ECO:0007669"/>
    <property type="project" value="TreeGrafter"/>
</dbReference>
<dbReference type="CDD" id="cd15028">
    <property type="entry name" value="7tm_Opsin-1_euk"/>
    <property type="match status" value="1"/>
</dbReference>
<evidence type="ECO:0000313" key="13">
    <source>
        <dbReference type="Proteomes" id="UP001150904"/>
    </source>
</evidence>
<keyword evidence="10" id="KW-0675">Receptor</keyword>
<evidence type="ECO:0000313" key="12">
    <source>
        <dbReference type="EMBL" id="KAJ5201397.1"/>
    </source>
</evidence>
<organism evidence="12 13">
    <name type="scientific">Penicillium cinerascens</name>
    <dbReference type="NCBI Taxonomy" id="70096"/>
    <lineage>
        <taxon>Eukaryota</taxon>
        <taxon>Fungi</taxon>
        <taxon>Dikarya</taxon>
        <taxon>Ascomycota</taxon>
        <taxon>Pezizomycotina</taxon>
        <taxon>Eurotiomycetes</taxon>
        <taxon>Eurotiomycetidae</taxon>
        <taxon>Eurotiales</taxon>
        <taxon>Aspergillaceae</taxon>
        <taxon>Penicillium</taxon>
    </lineage>
</organism>
<protein>
    <recommendedName>
        <fullName evidence="14">Opsin</fullName>
    </recommendedName>
</protein>
<evidence type="ECO:0000256" key="2">
    <source>
        <dbReference type="ARBA" id="ARBA00008130"/>
    </source>
</evidence>
<evidence type="ECO:0000256" key="6">
    <source>
        <dbReference type="ARBA" id="ARBA00022925"/>
    </source>
</evidence>
<keyword evidence="5 11" id="KW-0812">Transmembrane</keyword>
<evidence type="ECO:0000256" key="1">
    <source>
        <dbReference type="ARBA" id="ARBA00004141"/>
    </source>
</evidence>
<reference evidence="12" key="2">
    <citation type="journal article" date="2023" name="IMA Fungus">
        <title>Comparative genomic study of the Penicillium genus elucidates a diverse pangenome and 15 lateral gene transfer events.</title>
        <authorList>
            <person name="Petersen C."/>
            <person name="Sorensen T."/>
            <person name="Nielsen M.R."/>
            <person name="Sondergaard T.E."/>
            <person name="Sorensen J.L."/>
            <person name="Fitzpatrick D.A."/>
            <person name="Frisvad J.C."/>
            <person name="Nielsen K.L."/>
        </authorList>
    </citation>
    <scope>NUCLEOTIDE SEQUENCE</scope>
    <source>
        <strain evidence="12">IBT 15544</strain>
    </source>
</reference>
<feature type="transmembrane region" description="Helical" evidence="11">
    <location>
        <begin position="149"/>
        <end position="170"/>
    </location>
</feature>
<evidence type="ECO:0000256" key="9">
    <source>
        <dbReference type="ARBA" id="ARBA00023136"/>
    </source>
</evidence>
<comment type="subcellular location">
    <subcellularLocation>
        <location evidence="1">Membrane</location>
        <topology evidence="1">Multi-pass membrane protein</topology>
    </subcellularLocation>
</comment>
<feature type="transmembrane region" description="Helical" evidence="11">
    <location>
        <begin position="211"/>
        <end position="233"/>
    </location>
</feature>
<dbReference type="GO" id="GO:0005886">
    <property type="term" value="C:plasma membrane"/>
    <property type="evidence" value="ECO:0007669"/>
    <property type="project" value="TreeGrafter"/>
</dbReference>
<dbReference type="Pfam" id="PF01036">
    <property type="entry name" value="Bac_rhodopsin"/>
    <property type="match status" value="1"/>
</dbReference>
<dbReference type="EMBL" id="JAPQKR010000013">
    <property type="protein sequence ID" value="KAJ5201397.1"/>
    <property type="molecule type" value="Genomic_DNA"/>
</dbReference>
<dbReference type="SUPFAM" id="SSF81321">
    <property type="entry name" value="Family A G protein-coupled receptor-like"/>
    <property type="match status" value="1"/>
</dbReference>
<evidence type="ECO:0000256" key="5">
    <source>
        <dbReference type="ARBA" id="ARBA00022692"/>
    </source>
</evidence>
<sequence>MIVPDFDNFPAMATTTGIAPIPTVIPGTPLIHELHDTGKRTLWVVTVLMAISSLVFYTLAARAPLTKRVLHITSALITTISFITYLALSTGQGITFKEHHITEVHKHVPNTHTDTLRQVLWLRYINWALSTPLLLTNFALVSGLPGANLLSAIAANYVMLASGVLGTFAGHTRARWAWLTLSCVGYLITLHHAGFHAQRATQNKDAKLRRFFGAFSGSTLVMFALYPISIAAGSLALKLSVDTETVLFAVLDIFTQGIVGYWLLLTHDTSPGLASLDGFWTHGVGSEGNIRLSDEEGA</sequence>
<dbReference type="GO" id="GO:0009881">
    <property type="term" value="F:photoreceptor activity"/>
    <property type="evidence" value="ECO:0007669"/>
    <property type="project" value="UniProtKB-KW"/>
</dbReference>
<accession>A0A9W9MHH4</accession>
<evidence type="ECO:0000256" key="7">
    <source>
        <dbReference type="ARBA" id="ARBA00022989"/>
    </source>
</evidence>
<proteinExistence type="inferred from homology"/>
<keyword evidence="4" id="KW-0716">Sensory transduction</keyword>
<reference evidence="12" key="1">
    <citation type="submission" date="2022-12" db="EMBL/GenBank/DDBJ databases">
        <authorList>
            <person name="Petersen C."/>
        </authorList>
    </citation>
    <scope>NUCLEOTIDE SEQUENCE</scope>
    <source>
        <strain evidence="12">IBT 15544</strain>
    </source>
</reference>
<feature type="transmembrane region" description="Helical" evidence="11">
    <location>
        <begin position="245"/>
        <end position="265"/>
    </location>
</feature>
<keyword evidence="8" id="KW-0157">Chromophore</keyword>
<name>A0A9W9MHH4_9EURO</name>
<evidence type="ECO:0000256" key="8">
    <source>
        <dbReference type="ARBA" id="ARBA00022991"/>
    </source>
</evidence>
<dbReference type="GO" id="GO:0007602">
    <property type="term" value="P:phototransduction"/>
    <property type="evidence" value="ECO:0007669"/>
    <property type="project" value="UniProtKB-KW"/>
</dbReference>
<keyword evidence="7 11" id="KW-1133">Transmembrane helix</keyword>
<dbReference type="OrthoDB" id="10261467at2759"/>
<gene>
    <name evidence="12" type="ORF">N7498_006060</name>
</gene>
<comment type="similarity">
    <text evidence="2">Belongs to the archaeal/bacterial/fungal opsin family.</text>
</comment>
<dbReference type="Proteomes" id="UP001150904">
    <property type="component" value="Unassembled WGS sequence"/>
</dbReference>
<dbReference type="RefSeq" id="XP_058307313.1">
    <property type="nucleotide sequence ID" value="XM_058453122.1"/>
</dbReference>
<dbReference type="SMART" id="SM01021">
    <property type="entry name" value="Bac_rhodopsin"/>
    <property type="match status" value="1"/>
</dbReference>
<dbReference type="AlphaFoldDB" id="A0A9W9MHH4"/>
<feature type="transmembrane region" description="Helical" evidence="11">
    <location>
        <begin position="124"/>
        <end position="142"/>
    </location>
</feature>
<dbReference type="FunFam" id="1.20.1070.10:FF:000160">
    <property type="entry name" value="Related to Opsin-1"/>
    <property type="match status" value="1"/>
</dbReference>
<evidence type="ECO:0000256" key="3">
    <source>
        <dbReference type="ARBA" id="ARBA00022543"/>
    </source>
</evidence>